<gene>
    <name evidence="1" type="ORF">Ccrd_025797</name>
</gene>
<evidence type="ECO:0000313" key="1">
    <source>
        <dbReference type="EMBL" id="KVH40372.1"/>
    </source>
</evidence>
<sequence>MASEIFRTEVGRVVGRREYFEHLDGRLLSSTVLLGCPLSESIHLELAPASSIF</sequence>
<feature type="non-terminal residue" evidence="1">
    <location>
        <position position="53"/>
    </location>
</feature>
<evidence type="ECO:0000313" key="2">
    <source>
        <dbReference type="Proteomes" id="UP000243975"/>
    </source>
</evidence>
<organism evidence="1 2">
    <name type="scientific">Cynara cardunculus var. scolymus</name>
    <name type="common">Globe artichoke</name>
    <name type="synonym">Cynara scolymus</name>
    <dbReference type="NCBI Taxonomy" id="59895"/>
    <lineage>
        <taxon>Eukaryota</taxon>
        <taxon>Viridiplantae</taxon>
        <taxon>Streptophyta</taxon>
        <taxon>Embryophyta</taxon>
        <taxon>Tracheophyta</taxon>
        <taxon>Spermatophyta</taxon>
        <taxon>Magnoliopsida</taxon>
        <taxon>eudicotyledons</taxon>
        <taxon>Gunneridae</taxon>
        <taxon>Pentapetalae</taxon>
        <taxon>asterids</taxon>
        <taxon>campanulids</taxon>
        <taxon>Asterales</taxon>
        <taxon>Asteraceae</taxon>
        <taxon>Carduoideae</taxon>
        <taxon>Cardueae</taxon>
        <taxon>Carduinae</taxon>
        <taxon>Cynara</taxon>
    </lineage>
</organism>
<dbReference type="Proteomes" id="UP000243975">
    <property type="component" value="Unassembled WGS sequence"/>
</dbReference>
<keyword evidence="2" id="KW-1185">Reference proteome</keyword>
<accession>A0A118IWX7</accession>
<proteinExistence type="predicted"/>
<dbReference type="EMBL" id="LEKV01006883">
    <property type="protein sequence ID" value="KVH40372.1"/>
    <property type="molecule type" value="Genomic_DNA"/>
</dbReference>
<protein>
    <submittedName>
        <fullName evidence="1">Uncharacterized protein</fullName>
    </submittedName>
</protein>
<name>A0A118IWX7_CYNCS</name>
<dbReference type="Gramene" id="KVH40372">
    <property type="protein sequence ID" value="KVH40372"/>
    <property type="gene ID" value="Ccrd_025797"/>
</dbReference>
<dbReference type="AlphaFoldDB" id="A0A118IWX7"/>
<reference evidence="1 2" key="1">
    <citation type="journal article" date="2016" name="Sci. Rep.">
        <title>The genome sequence of the outbreeding globe artichoke constructed de novo incorporating a phase-aware low-pass sequencing strategy of F1 progeny.</title>
        <authorList>
            <person name="Scaglione D."/>
            <person name="Reyes-Chin-Wo S."/>
            <person name="Acquadro A."/>
            <person name="Froenicke L."/>
            <person name="Portis E."/>
            <person name="Beitel C."/>
            <person name="Tirone M."/>
            <person name="Mauro R."/>
            <person name="Lo Monaco A."/>
            <person name="Mauromicale G."/>
            <person name="Faccioli P."/>
            <person name="Cattivelli L."/>
            <person name="Rieseberg L."/>
            <person name="Michelmore R."/>
            <person name="Lanteri S."/>
        </authorList>
    </citation>
    <scope>NUCLEOTIDE SEQUENCE [LARGE SCALE GENOMIC DNA]</scope>
    <source>
        <strain evidence="1">2C</strain>
    </source>
</reference>
<comment type="caution">
    <text evidence="1">The sequence shown here is derived from an EMBL/GenBank/DDBJ whole genome shotgun (WGS) entry which is preliminary data.</text>
</comment>